<dbReference type="CDD" id="cd09212">
    <property type="entry name" value="PUB"/>
    <property type="match status" value="2"/>
</dbReference>
<evidence type="ECO:0000259" key="2">
    <source>
        <dbReference type="Pfam" id="PF09409"/>
    </source>
</evidence>
<feature type="compositionally biased region" description="Basic and acidic residues" evidence="1">
    <location>
        <begin position="364"/>
        <end position="377"/>
    </location>
</feature>
<dbReference type="SUPFAM" id="SSF143503">
    <property type="entry name" value="PUG domain-like"/>
    <property type="match status" value="2"/>
</dbReference>
<protein>
    <submittedName>
        <fullName evidence="3">Uncharacterized protein TCIL3000_11_6900</fullName>
    </submittedName>
</protein>
<dbReference type="SMART" id="SM00580">
    <property type="entry name" value="PUG"/>
    <property type="match status" value="2"/>
</dbReference>
<evidence type="ECO:0000313" key="3">
    <source>
        <dbReference type="EMBL" id="CCC95264.1"/>
    </source>
</evidence>
<dbReference type="EMBL" id="HE575324">
    <property type="protein sequence ID" value="CCC95264.1"/>
    <property type="molecule type" value="Genomic_DNA"/>
</dbReference>
<dbReference type="GO" id="GO:0005737">
    <property type="term" value="C:cytoplasm"/>
    <property type="evidence" value="ECO:0007669"/>
    <property type="project" value="TreeGrafter"/>
</dbReference>
<name>G0V0U3_TRYCI</name>
<sequence length="405" mass="46190">MTSLSAELTQLMELLKSGALTEEEFKAAKEVTIRRFAVPDEGEQCLEPQQRGQNRGYFEQVDISGFDDDLVGQAQRLGAYDILETIVRNILRFSEEQKYRRLRRSNERLQSQLFSVPGAIEFLDSLGFVNSEGEAGNPEGECLVLPKTASRELLDQGLEAINFLRCRDREGSGRAPNYLRMRQALRLEVRRERCEKAKAVGELHSYICQEFSADDAGDGLYTSLTNIDTLHTILTNIISHPNEEKYRRLRLGNNAVYKCVLQQRGALELLLECAGGELVEESGEKTALLFPREAGASEDRLRYALRVLEEVKNAVHTVKEEIRHREYEEAKKAMRSEVLYTKMLESRQPCHVNNTECHQALGSAERDESQAAEEEKKKHPRKGQRIPIKEAVRILMGKVETDYKR</sequence>
<dbReference type="Pfam" id="PF09409">
    <property type="entry name" value="PUB"/>
    <property type="match status" value="2"/>
</dbReference>
<dbReference type="PANTHER" id="PTHR23153:SF38">
    <property type="entry name" value="UBX DOMAIN-CONTAINING PROTEIN 6"/>
    <property type="match status" value="1"/>
</dbReference>
<feature type="region of interest" description="Disordered" evidence="1">
    <location>
        <begin position="361"/>
        <end position="389"/>
    </location>
</feature>
<dbReference type="PANTHER" id="PTHR23153">
    <property type="entry name" value="UBX-RELATED"/>
    <property type="match status" value="1"/>
</dbReference>
<dbReference type="AlphaFoldDB" id="G0V0U3"/>
<gene>
    <name evidence="3" type="ORF">TCIL3000_11_6900</name>
</gene>
<evidence type="ECO:0000256" key="1">
    <source>
        <dbReference type="SAM" id="MobiDB-lite"/>
    </source>
</evidence>
<accession>G0V0U3</accession>
<dbReference type="InterPro" id="IPR018997">
    <property type="entry name" value="PUB_domain"/>
</dbReference>
<dbReference type="VEuPathDB" id="TriTrypDB:TcIL3000.11.6900"/>
<organism evidence="3">
    <name type="scientific">Trypanosoma congolense (strain IL3000)</name>
    <dbReference type="NCBI Taxonomy" id="1068625"/>
    <lineage>
        <taxon>Eukaryota</taxon>
        <taxon>Discoba</taxon>
        <taxon>Euglenozoa</taxon>
        <taxon>Kinetoplastea</taxon>
        <taxon>Metakinetoplastina</taxon>
        <taxon>Trypanosomatida</taxon>
        <taxon>Trypanosomatidae</taxon>
        <taxon>Trypanosoma</taxon>
        <taxon>Nannomonas</taxon>
    </lineage>
</organism>
<proteinExistence type="predicted"/>
<feature type="domain" description="PUB" evidence="2">
    <location>
        <begin position="223"/>
        <end position="302"/>
    </location>
</feature>
<dbReference type="InterPro" id="IPR036339">
    <property type="entry name" value="PUB-like_dom_sf"/>
</dbReference>
<feature type="domain" description="PUB" evidence="2">
    <location>
        <begin position="75"/>
        <end position="147"/>
    </location>
</feature>
<dbReference type="Gene3D" id="1.20.58.2190">
    <property type="match status" value="2"/>
</dbReference>
<reference evidence="3" key="1">
    <citation type="journal article" date="2012" name="Proc. Natl. Acad. Sci. U.S.A.">
        <title>Antigenic diversity is generated by distinct evolutionary mechanisms in African trypanosome species.</title>
        <authorList>
            <person name="Jackson A.P."/>
            <person name="Berry A."/>
            <person name="Aslett M."/>
            <person name="Allison H.C."/>
            <person name="Burton P."/>
            <person name="Vavrova-Anderson J."/>
            <person name="Brown R."/>
            <person name="Browne H."/>
            <person name="Corton N."/>
            <person name="Hauser H."/>
            <person name="Gamble J."/>
            <person name="Gilderthorp R."/>
            <person name="Marcello L."/>
            <person name="McQuillan J."/>
            <person name="Otto T.D."/>
            <person name="Quail M.A."/>
            <person name="Sanders M.J."/>
            <person name="van Tonder A."/>
            <person name="Ginger M.L."/>
            <person name="Field M.C."/>
            <person name="Barry J.D."/>
            <person name="Hertz-Fowler C."/>
            <person name="Berriman M."/>
        </authorList>
    </citation>
    <scope>NUCLEOTIDE SEQUENCE</scope>
    <source>
        <strain evidence="3">IL3000</strain>
    </source>
</reference>